<feature type="transmembrane region" description="Helical" evidence="1">
    <location>
        <begin position="112"/>
        <end position="134"/>
    </location>
</feature>
<accession>E0SNJ9</accession>
<evidence type="ECO:0000313" key="2">
    <source>
        <dbReference type="EMBL" id="ADM27795.1"/>
    </source>
</evidence>
<keyword evidence="1" id="KW-0472">Membrane</keyword>
<name>E0SNJ9_IGNAA</name>
<organism evidence="2 3">
    <name type="scientific">Ignisphaera aggregans (strain DSM 17230 / JCM 13409 / AQ1.S1)</name>
    <dbReference type="NCBI Taxonomy" id="583356"/>
    <lineage>
        <taxon>Archaea</taxon>
        <taxon>Thermoproteota</taxon>
        <taxon>Thermoprotei</taxon>
        <taxon>Desulfurococcales</taxon>
        <taxon>Desulfurococcaceae</taxon>
        <taxon>Ignisphaera</taxon>
    </lineage>
</organism>
<proteinExistence type="predicted"/>
<dbReference type="AlphaFoldDB" id="E0SNJ9"/>
<keyword evidence="1" id="KW-0812">Transmembrane</keyword>
<sequence length="251" mass="28076">MVNRLSIVRNFAYLFISSERSRGYGIATRISIPIILLSSLSITYILPGKAPLGIHILFILIYEFILIWRFTRIKNFVSSLTLVLIIIAIGFAINILSPYIGSPISIDPLSLIVYSARMAGIIIALSMIFQLISLREIVYIAERLGLSKLSSIITIAFSQLPLTAIQFSEAITTIRLKYGRRGLFLAIKPLIIETILNSRSIAESLYLYGLPKIQKPILFNPRRDFPLLISSIVVSITPIVIPLEVYIQPLG</sequence>
<feature type="transmembrane region" description="Helical" evidence="1">
    <location>
        <begin position="26"/>
        <end position="46"/>
    </location>
</feature>
<keyword evidence="3" id="KW-1185">Reference proteome</keyword>
<feature type="transmembrane region" description="Helical" evidence="1">
    <location>
        <begin position="52"/>
        <end position="68"/>
    </location>
</feature>
<dbReference type="HOGENOM" id="CLU_1168540_0_0_2"/>
<gene>
    <name evidence="2" type="ordered locus">Igag_0980</name>
</gene>
<reference evidence="2 3" key="1">
    <citation type="journal article" date="2010" name="Stand. Genomic Sci.">
        <title>Complete genome sequence of Ignisphaera aggregans type strain (AQ1.S1).</title>
        <authorList>
            <person name="Goker M."/>
            <person name="Held B."/>
            <person name="Lapidus A."/>
            <person name="Nolan M."/>
            <person name="Spring S."/>
            <person name="Yasawong M."/>
            <person name="Lucas S."/>
            <person name="Glavina Del Rio T."/>
            <person name="Tice H."/>
            <person name="Cheng J.F."/>
            <person name="Goodwin L."/>
            <person name="Tapia R."/>
            <person name="Pitluck S."/>
            <person name="Liolios K."/>
            <person name="Ivanova N."/>
            <person name="Mavromatis K."/>
            <person name="Mikhailova N."/>
            <person name="Pati A."/>
            <person name="Chen A."/>
            <person name="Palaniappan K."/>
            <person name="Brambilla E."/>
            <person name="Land M."/>
            <person name="Hauser L."/>
            <person name="Chang Y.J."/>
            <person name="Jeffries C.D."/>
            <person name="Brettin T."/>
            <person name="Detter J.C."/>
            <person name="Han C."/>
            <person name="Rohde M."/>
            <person name="Sikorski J."/>
            <person name="Woyke T."/>
            <person name="Bristow J."/>
            <person name="Eisen J.A."/>
            <person name="Markowitz V."/>
            <person name="Hugenholtz P."/>
            <person name="Kyrpides N.C."/>
            <person name="Klenk H.P."/>
        </authorList>
    </citation>
    <scope>NUCLEOTIDE SEQUENCE [LARGE SCALE GENOMIC DNA]</scope>
    <source>
        <strain evidence="3">DSM 17230 / JCM 13409 / AQ1.S1</strain>
    </source>
</reference>
<dbReference type="Proteomes" id="UP000001304">
    <property type="component" value="Chromosome"/>
</dbReference>
<feature type="transmembrane region" description="Helical" evidence="1">
    <location>
        <begin position="225"/>
        <end position="247"/>
    </location>
</feature>
<evidence type="ECO:0000256" key="1">
    <source>
        <dbReference type="SAM" id="Phobius"/>
    </source>
</evidence>
<dbReference type="KEGG" id="iag:Igag_0980"/>
<dbReference type="BioCyc" id="IAGG583356:GHAH-963-MONOMER"/>
<evidence type="ECO:0008006" key="4">
    <source>
        <dbReference type="Google" id="ProtNLM"/>
    </source>
</evidence>
<dbReference type="STRING" id="583356.Igag_0980"/>
<evidence type="ECO:0000313" key="3">
    <source>
        <dbReference type="Proteomes" id="UP000001304"/>
    </source>
</evidence>
<dbReference type="EMBL" id="CP002098">
    <property type="protein sequence ID" value="ADM27795.1"/>
    <property type="molecule type" value="Genomic_DNA"/>
</dbReference>
<feature type="transmembrane region" description="Helical" evidence="1">
    <location>
        <begin position="80"/>
        <end position="100"/>
    </location>
</feature>
<protein>
    <recommendedName>
        <fullName evidence="4">Energy-coupling factor transporter transmembrane protein EcfT</fullName>
    </recommendedName>
</protein>
<keyword evidence="1" id="KW-1133">Transmembrane helix</keyword>